<proteinExistence type="predicted"/>
<evidence type="ECO:0000313" key="2">
    <source>
        <dbReference type="Proteomes" id="UP001603857"/>
    </source>
</evidence>
<reference evidence="1 2" key="1">
    <citation type="submission" date="2024-08" db="EMBL/GenBank/DDBJ databases">
        <title>Insights into the chromosomal genome structure of Flemingia macrophylla.</title>
        <authorList>
            <person name="Ding Y."/>
            <person name="Zhao Y."/>
            <person name="Bi W."/>
            <person name="Wu M."/>
            <person name="Zhao G."/>
            <person name="Gong Y."/>
            <person name="Li W."/>
            <person name="Zhang P."/>
        </authorList>
    </citation>
    <scope>NUCLEOTIDE SEQUENCE [LARGE SCALE GENOMIC DNA]</scope>
    <source>
        <strain evidence="1">DYQJB</strain>
        <tissue evidence="1">Leaf</tissue>
    </source>
</reference>
<dbReference type="AlphaFoldDB" id="A0ABD1MI58"/>
<protein>
    <submittedName>
        <fullName evidence="1">Uncharacterized protein</fullName>
    </submittedName>
</protein>
<dbReference type="Proteomes" id="UP001603857">
    <property type="component" value="Unassembled WGS sequence"/>
</dbReference>
<sequence>MRCGTKHVKYELYYPWLLAYALQSSDDQNHMYTFDVFHRLSMQQSVYALVYLTIYAAHKIDHSR</sequence>
<dbReference type="EMBL" id="JBGMDY010000005">
    <property type="protein sequence ID" value="KAL2335416.1"/>
    <property type="molecule type" value="Genomic_DNA"/>
</dbReference>
<gene>
    <name evidence="1" type="ORF">Fmac_016629</name>
</gene>
<accession>A0ABD1MI58</accession>
<evidence type="ECO:0000313" key="1">
    <source>
        <dbReference type="EMBL" id="KAL2335416.1"/>
    </source>
</evidence>
<organism evidence="1 2">
    <name type="scientific">Flemingia macrophylla</name>
    <dbReference type="NCBI Taxonomy" id="520843"/>
    <lineage>
        <taxon>Eukaryota</taxon>
        <taxon>Viridiplantae</taxon>
        <taxon>Streptophyta</taxon>
        <taxon>Embryophyta</taxon>
        <taxon>Tracheophyta</taxon>
        <taxon>Spermatophyta</taxon>
        <taxon>Magnoliopsida</taxon>
        <taxon>eudicotyledons</taxon>
        <taxon>Gunneridae</taxon>
        <taxon>Pentapetalae</taxon>
        <taxon>rosids</taxon>
        <taxon>fabids</taxon>
        <taxon>Fabales</taxon>
        <taxon>Fabaceae</taxon>
        <taxon>Papilionoideae</taxon>
        <taxon>50 kb inversion clade</taxon>
        <taxon>NPAAA clade</taxon>
        <taxon>indigoferoid/millettioid clade</taxon>
        <taxon>Phaseoleae</taxon>
        <taxon>Flemingia</taxon>
    </lineage>
</organism>
<keyword evidence="2" id="KW-1185">Reference proteome</keyword>
<comment type="caution">
    <text evidence="1">The sequence shown here is derived from an EMBL/GenBank/DDBJ whole genome shotgun (WGS) entry which is preliminary data.</text>
</comment>
<name>A0ABD1MI58_9FABA</name>